<dbReference type="Proteomes" id="UP000008143">
    <property type="component" value="Chromosome 4"/>
</dbReference>
<evidence type="ECO:0000313" key="10">
    <source>
        <dbReference type="Xenbase" id="XB-GENE-29096343"/>
    </source>
</evidence>
<gene>
    <name evidence="9 10" type="primary">LOC116410535</name>
    <name evidence="8" type="synonym">LOC101735085</name>
</gene>
<dbReference type="InterPro" id="IPR000719">
    <property type="entry name" value="Prot_kinase_dom"/>
</dbReference>
<proteinExistence type="inferred from homology"/>
<evidence type="ECO:0000313" key="9">
    <source>
        <dbReference type="RefSeq" id="XP_031757242.1"/>
    </source>
</evidence>
<evidence type="ECO:0000256" key="1">
    <source>
        <dbReference type="ARBA" id="ARBA00008874"/>
    </source>
</evidence>
<dbReference type="GO" id="GO:0005524">
    <property type="term" value="F:ATP binding"/>
    <property type="evidence" value="ECO:0007669"/>
    <property type="project" value="UniProtKB-KW"/>
</dbReference>
<evidence type="ECO:0000256" key="4">
    <source>
        <dbReference type="ARBA" id="ARBA00022777"/>
    </source>
</evidence>
<keyword evidence="3" id="KW-0547">Nucleotide-binding</keyword>
<dbReference type="InterPro" id="IPR050629">
    <property type="entry name" value="STE20/SPS1-PAK"/>
</dbReference>
<dbReference type="RefSeq" id="XP_031757241.1">
    <property type="nucleotide sequence ID" value="XM_031901381.1"/>
</dbReference>
<dbReference type="OrthoDB" id="2914378at2759"/>
<dbReference type="KEGG" id="xtr:116410535"/>
<dbReference type="GeneID" id="116410535"/>
<accession>A0A8J1JH92</accession>
<evidence type="ECO:0000313" key="7">
    <source>
        <dbReference type="Proteomes" id="UP000008143"/>
    </source>
</evidence>
<dbReference type="Gene3D" id="1.10.510.10">
    <property type="entry name" value="Transferase(Phosphotransferase) domain 1"/>
    <property type="match status" value="1"/>
</dbReference>
<dbReference type="AlphaFoldDB" id="A0A8J1JH92"/>
<keyword evidence="2" id="KW-0723">Serine/threonine-protein kinase</keyword>
<reference evidence="8 9" key="1">
    <citation type="submission" date="2025-04" db="UniProtKB">
        <authorList>
            <consortium name="RefSeq"/>
        </authorList>
    </citation>
    <scope>IDENTIFICATION</scope>
    <source>
        <strain evidence="8 9">Nigerian</strain>
        <tissue evidence="8 9">Liver and blood</tissue>
    </source>
</reference>
<keyword evidence="5" id="KW-0067">ATP-binding</keyword>
<dbReference type="PROSITE" id="PS50011">
    <property type="entry name" value="PROTEIN_KINASE_DOM"/>
    <property type="match status" value="1"/>
</dbReference>
<keyword evidence="7" id="KW-1185">Reference proteome</keyword>
<dbReference type="PANTHER" id="PTHR48012:SF31">
    <property type="entry name" value="SERINE_THREONINE-PROTEIN KINASE 10"/>
    <property type="match status" value="1"/>
</dbReference>
<dbReference type="RefSeq" id="XP_031757242.1">
    <property type="nucleotide sequence ID" value="XM_031901382.1"/>
</dbReference>
<evidence type="ECO:0000259" key="6">
    <source>
        <dbReference type="PROSITE" id="PS50011"/>
    </source>
</evidence>
<evidence type="ECO:0000256" key="5">
    <source>
        <dbReference type="ARBA" id="ARBA00022840"/>
    </source>
</evidence>
<dbReference type="AGR" id="Xenbase:XB-GENE-29096343"/>
<comment type="similarity">
    <text evidence="1">Belongs to the protein kinase superfamily. STE Ser/Thr protein kinase family. STE20 subfamily.</text>
</comment>
<name>A0A8J1JH92_XENTR</name>
<organism evidence="7 9">
    <name type="scientific">Xenopus tropicalis</name>
    <name type="common">Western clawed frog</name>
    <name type="synonym">Silurana tropicalis</name>
    <dbReference type="NCBI Taxonomy" id="8364"/>
    <lineage>
        <taxon>Eukaryota</taxon>
        <taxon>Metazoa</taxon>
        <taxon>Chordata</taxon>
        <taxon>Craniata</taxon>
        <taxon>Vertebrata</taxon>
        <taxon>Euteleostomi</taxon>
        <taxon>Amphibia</taxon>
        <taxon>Batrachia</taxon>
        <taxon>Anura</taxon>
        <taxon>Pipoidea</taxon>
        <taxon>Pipidae</taxon>
        <taxon>Xenopodinae</taxon>
        <taxon>Xenopus</taxon>
        <taxon>Silurana</taxon>
    </lineage>
</organism>
<dbReference type="Xenbase" id="XB-GENE-29096343">
    <property type="gene designation" value="LOC116410535"/>
</dbReference>
<feature type="domain" description="Protein kinase" evidence="6">
    <location>
        <begin position="1"/>
        <end position="62"/>
    </location>
</feature>
<evidence type="ECO:0000313" key="8">
    <source>
        <dbReference type="RefSeq" id="XP_031757241.1"/>
    </source>
</evidence>
<dbReference type="PANTHER" id="PTHR48012">
    <property type="entry name" value="STERILE20-LIKE KINASE, ISOFORM B-RELATED"/>
    <property type="match status" value="1"/>
</dbReference>
<sequence length="133" mass="15333">MAEGEPPYAEEERVKDLILNNNSPQLRSNTWSPCFVSFLDSCLKKDPTERWSAKELLQHPFITGLPPTKTIRAEIKEHLRAQHNWPEKKSEGILYIWYNCTIVHGEAARVGLIIVALEIMNNLRGIFQPNMTF</sequence>
<dbReference type="GO" id="GO:0004674">
    <property type="term" value="F:protein serine/threonine kinase activity"/>
    <property type="evidence" value="ECO:0007669"/>
    <property type="project" value="UniProtKB-KW"/>
</dbReference>
<dbReference type="InterPro" id="IPR011009">
    <property type="entry name" value="Kinase-like_dom_sf"/>
</dbReference>
<keyword evidence="4 8" id="KW-0418">Kinase</keyword>
<dbReference type="KEGG" id="xtr:101735085"/>
<evidence type="ECO:0000256" key="2">
    <source>
        <dbReference type="ARBA" id="ARBA00022527"/>
    </source>
</evidence>
<evidence type="ECO:0000256" key="3">
    <source>
        <dbReference type="ARBA" id="ARBA00022741"/>
    </source>
</evidence>
<dbReference type="SUPFAM" id="SSF56112">
    <property type="entry name" value="Protein kinase-like (PK-like)"/>
    <property type="match status" value="1"/>
</dbReference>
<keyword evidence="4 8" id="KW-0808">Transferase</keyword>
<protein>
    <submittedName>
        <fullName evidence="8 9">Serine/threonine-protein kinase 3</fullName>
    </submittedName>
</protein>